<dbReference type="SUPFAM" id="SSF53756">
    <property type="entry name" value="UDP-Glycosyltransferase/glycogen phosphorylase"/>
    <property type="match status" value="1"/>
</dbReference>
<evidence type="ECO:0000256" key="9">
    <source>
        <dbReference type="ARBA" id="ARBA00023180"/>
    </source>
</evidence>
<dbReference type="PANTHER" id="PTHR11929:SF194">
    <property type="entry name" value="ALPHA-(1,3)-FUCOSYLTRANSFERASE 10"/>
    <property type="match status" value="1"/>
</dbReference>
<keyword evidence="8" id="KW-0472">Membrane</keyword>
<dbReference type="PANTHER" id="PTHR11929">
    <property type="entry name" value="ALPHA- 1,3 -FUCOSYLTRANSFERASE"/>
    <property type="match status" value="1"/>
</dbReference>
<keyword evidence="4" id="KW-0808">Transferase</keyword>
<keyword evidence="7" id="KW-1133">Transmembrane helix</keyword>
<evidence type="ECO:0000256" key="7">
    <source>
        <dbReference type="ARBA" id="ARBA00022989"/>
    </source>
</evidence>
<accession>A0A2W5D4R3</accession>
<dbReference type="Proteomes" id="UP000249198">
    <property type="component" value="Unassembled WGS sequence"/>
</dbReference>
<dbReference type="InterPro" id="IPR031481">
    <property type="entry name" value="Glyco_tran_10_N"/>
</dbReference>
<dbReference type="AlphaFoldDB" id="A0A2W5D4R3"/>
<dbReference type="Gene3D" id="3.40.50.11660">
    <property type="entry name" value="Glycosyl transferase family 10, C-terminal domain"/>
    <property type="match status" value="1"/>
</dbReference>
<keyword evidence="3" id="KW-0328">Glycosyltransferase</keyword>
<comment type="subcellular location">
    <subcellularLocation>
        <location evidence="1">Membrane</location>
        <topology evidence="1">Single-pass membrane protein</topology>
    </subcellularLocation>
</comment>
<protein>
    <submittedName>
        <fullName evidence="13">Uncharacterized protein</fullName>
    </submittedName>
</protein>
<dbReference type="GO" id="GO:0046920">
    <property type="term" value="F:alpha-(1-&gt;3)-fucosyltransferase activity"/>
    <property type="evidence" value="ECO:0007669"/>
    <property type="project" value="TreeGrafter"/>
</dbReference>
<proteinExistence type="inferred from homology"/>
<dbReference type="Pfam" id="PF00852">
    <property type="entry name" value="Glyco_transf_10"/>
    <property type="match status" value="1"/>
</dbReference>
<dbReference type="Pfam" id="PF17039">
    <property type="entry name" value="Glyco_tran_10_N"/>
    <property type="match status" value="1"/>
</dbReference>
<evidence type="ECO:0000256" key="1">
    <source>
        <dbReference type="ARBA" id="ARBA00004167"/>
    </source>
</evidence>
<feature type="domain" description="Fucosyltransferase C-terminal" evidence="11">
    <location>
        <begin position="250"/>
        <end position="391"/>
    </location>
</feature>
<dbReference type="InterPro" id="IPR055270">
    <property type="entry name" value="Glyco_tran_10_C"/>
</dbReference>
<dbReference type="InterPro" id="IPR038577">
    <property type="entry name" value="GT10-like_C_sf"/>
</dbReference>
<evidence type="ECO:0000256" key="10">
    <source>
        <dbReference type="SAM" id="MobiDB-lite"/>
    </source>
</evidence>
<evidence type="ECO:0000256" key="3">
    <source>
        <dbReference type="ARBA" id="ARBA00022676"/>
    </source>
</evidence>
<comment type="caution">
    <text evidence="13">The sequence shown here is derived from an EMBL/GenBank/DDBJ whole genome shotgun (WGS) entry which is preliminary data.</text>
</comment>
<gene>
    <name evidence="13" type="ORF">DI599_05495</name>
</gene>
<evidence type="ECO:0000256" key="5">
    <source>
        <dbReference type="ARBA" id="ARBA00022692"/>
    </source>
</evidence>
<evidence type="ECO:0000256" key="2">
    <source>
        <dbReference type="ARBA" id="ARBA00008919"/>
    </source>
</evidence>
<keyword evidence="6" id="KW-0735">Signal-anchor</keyword>
<reference evidence="13 14" key="1">
    <citation type="submission" date="2017-08" db="EMBL/GenBank/DDBJ databases">
        <title>Infants hospitalized years apart are colonized by the same room-sourced microbial strains.</title>
        <authorList>
            <person name="Brooks B."/>
            <person name="Olm M.R."/>
            <person name="Firek B.A."/>
            <person name="Baker R."/>
            <person name="Thomas B.C."/>
            <person name="Morowitz M.J."/>
            <person name="Banfield J.F."/>
        </authorList>
    </citation>
    <scope>NUCLEOTIDE SEQUENCE [LARGE SCALE GENOMIC DNA]</scope>
    <source>
        <strain evidence="13">S2_009_000_R2_77</strain>
    </source>
</reference>
<keyword evidence="5" id="KW-0812">Transmembrane</keyword>
<evidence type="ECO:0000259" key="11">
    <source>
        <dbReference type="Pfam" id="PF00852"/>
    </source>
</evidence>
<feature type="region of interest" description="Disordered" evidence="10">
    <location>
        <begin position="1"/>
        <end position="25"/>
    </location>
</feature>
<evidence type="ECO:0000313" key="13">
    <source>
        <dbReference type="EMBL" id="PZP25223.1"/>
    </source>
</evidence>
<evidence type="ECO:0000313" key="14">
    <source>
        <dbReference type="Proteomes" id="UP000249198"/>
    </source>
</evidence>
<feature type="domain" description="Fucosyltransferase N-terminal" evidence="12">
    <location>
        <begin position="127"/>
        <end position="228"/>
    </location>
</feature>
<comment type="similarity">
    <text evidence="2">Belongs to the glycosyltransferase 10 family.</text>
</comment>
<keyword evidence="9" id="KW-0325">Glycoprotein</keyword>
<evidence type="ECO:0000256" key="8">
    <source>
        <dbReference type="ARBA" id="ARBA00023136"/>
    </source>
</evidence>
<name>A0A2W5D4R3_9PSED</name>
<organism evidence="13 14">
    <name type="scientific">Pseudomonas kuykendallii</name>
    <dbReference type="NCBI Taxonomy" id="1007099"/>
    <lineage>
        <taxon>Bacteria</taxon>
        <taxon>Pseudomonadati</taxon>
        <taxon>Pseudomonadota</taxon>
        <taxon>Gammaproteobacteria</taxon>
        <taxon>Pseudomonadales</taxon>
        <taxon>Pseudomonadaceae</taxon>
        <taxon>Pseudomonas</taxon>
    </lineage>
</organism>
<dbReference type="EMBL" id="QFOH01000006">
    <property type="protein sequence ID" value="PZP25223.1"/>
    <property type="molecule type" value="Genomic_DNA"/>
</dbReference>
<dbReference type="InterPro" id="IPR001503">
    <property type="entry name" value="Glyco_trans_10"/>
</dbReference>
<evidence type="ECO:0000256" key="6">
    <source>
        <dbReference type="ARBA" id="ARBA00022968"/>
    </source>
</evidence>
<evidence type="ECO:0000259" key="12">
    <source>
        <dbReference type="Pfam" id="PF17039"/>
    </source>
</evidence>
<evidence type="ECO:0000256" key="4">
    <source>
        <dbReference type="ARBA" id="ARBA00022679"/>
    </source>
</evidence>
<sequence length="475" mass="52509">MAALCEPSLRAQPGGQRGGLPSHLGSALPRVHRDYHELGARFAVRRSCGRDHPRLVGDPRSGQPAPLAAAVRSADRSRARLEPAAGAVLHGPAALPARVAVPARGGVNLPAHFPHAEGAPCMSATERTPLILFYNAFFGEYPDVSPFAEQAVCRFTTDRARLREADAVIFHLPAFNEIADAPKYPGQLWVGWSMESRAHTPIRSNPRLMRHFDIQMNFEPAADVRCTYFPKWDEWRAAMARPLPAKVQPRTTALFQSAPKDTSGRNAFAAELMRHLPVDSYGRFLNNSAIPQPDHGAATKMHLLGGYRFCLALENTFEEDYVTEKFFQPLLAGCVPVYRGAPNVEAYAPGDHCYIDAGAFESPRSLAAYLQDLAHDETAYARYFDWRSQPLRPAFVTQMDLASEEVFLRLARHIARRLQAQPRPQDAGGPQRPFGWLGYARASPASPAPVRLSASVVRANPAHRGLEPNWRYKAT</sequence>
<dbReference type="GO" id="GO:0016020">
    <property type="term" value="C:membrane"/>
    <property type="evidence" value="ECO:0007669"/>
    <property type="project" value="UniProtKB-SubCell"/>
</dbReference>